<feature type="transmembrane region" description="Helical" evidence="1">
    <location>
        <begin position="80"/>
        <end position="102"/>
    </location>
</feature>
<keyword evidence="1" id="KW-0812">Transmembrane</keyword>
<evidence type="ECO:0000313" key="2">
    <source>
        <dbReference type="EMBL" id="KAE8661280.1"/>
    </source>
</evidence>
<organism evidence="2 3">
    <name type="scientific">Hibiscus syriacus</name>
    <name type="common">Rose of Sharon</name>
    <dbReference type="NCBI Taxonomy" id="106335"/>
    <lineage>
        <taxon>Eukaryota</taxon>
        <taxon>Viridiplantae</taxon>
        <taxon>Streptophyta</taxon>
        <taxon>Embryophyta</taxon>
        <taxon>Tracheophyta</taxon>
        <taxon>Spermatophyta</taxon>
        <taxon>Magnoliopsida</taxon>
        <taxon>eudicotyledons</taxon>
        <taxon>Gunneridae</taxon>
        <taxon>Pentapetalae</taxon>
        <taxon>rosids</taxon>
        <taxon>malvids</taxon>
        <taxon>Malvales</taxon>
        <taxon>Malvaceae</taxon>
        <taxon>Malvoideae</taxon>
        <taxon>Hibiscus</taxon>
    </lineage>
</organism>
<dbReference type="PANTHER" id="PTHR12242:SF29">
    <property type="entry name" value="TRANSMEMBRANE PROTEIN"/>
    <property type="match status" value="1"/>
</dbReference>
<dbReference type="PANTHER" id="PTHR12242">
    <property type="entry name" value="OS02G0130600 PROTEIN-RELATED"/>
    <property type="match status" value="1"/>
</dbReference>
<comment type="caution">
    <text evidence="2">The sequence shown here is derived from an EMBL/GenBank/DDBJ whole genome shotgun (WGS) entry which is preliminary data.</text>
</comment>
<name>A0A6A2WZN6_HIBSY</name>
<reference evidence="2" key="1">
    <citation type="submission" date="2019-09" db="EMBL/GenBank/DDBJ databases">
        <title>Draft genome information of white flower Hibiscus syriacus.</title>
        <authorList>
            <person name="Kim Y.-M."/>
        </authorList>
    </citation>
    <scope>NUCLEOTIDE SEQUENCE [LARGE SCALE GENOMIC DNA]</scope>
    <source>
        <strain evidence="2">YM2019G1</strain>
    </source>
</reference>
<feature type="transmembrane region" description="Helical" evidence="1">
    <location>
        <begin position="261"/>
        <end position="281"/>
    </location>
</feature>
<evidence type="ECO:0000313" key="3">
    <source>
        <dbReference type="Proteomes" id="UP000436088"/>
    </source>
</evidence>
<feature type="transmembrane region" description="Helical" evidence="1">
    <location>
        <begin position="16"/>
        <end position="39"/>
    </location>
</feature>
<dbReference type="GO" id="GO:0016020">
    <property type="term" value="C:membrane"/>
    <property type="evidence" value="ECO:0007669"/>
    <property type="project" value="TreeGrafter"/>
</dbReference>
<keyword evidence="1" id="KW-1133">Transmembrane helix</keyword>
<keyword evidence="1" id="KW-0472">Membrane</keyword>
<feature type="transmembrane region" description="Helical" evidence="1">
    <location>
        <begin position="204"/>
        <end position="222"/>
    </location>
</feature>
<keyword evidence="3" id="KW-1185">Reference proteome</keyword>
<feature type="transmembrane region" description="Helical" evidence="1">
    <location>
        <begin position="114"/>
        <end position="135"/>
    </location>
</feature>
<dbReference type="Proteomes" id="UP000436088">
    <property type="component" value="Unassembled WGS sequence"/>
</dbReference>
<dbReference type="GO" id="GO:0008168">
    <property type="term" value="F:methyltransferase activity"/>
    <property type="evidence" value="ECO:0007669"/>
    <property type="project" value="UniProtKB-KW"/>
</dbReference>
<accession>A0A6A2WZN6</accession>
<evidence type="ECO:0000256" key="1">
    <source>
        <dbReference type="SAM" id="Phobius"/>
    </source>
</evidence>
<dbReference type="GO" id="GO:0032259">
    <property type="term" value="P:methylation"/>
    <property type="evidence" value="ECO:0007669"/>
    <property type="project" value="UniProtKB-KW"/>
</dbReference>
<dbReference type="EMBL" id="VEPZ02001721">
    <property type="protein sequence ID" value="KAE8661280.1"/>
    <property type="molecule type" value="Genomic_DNA"/>
</dbReference>
<protein>
    <submittedName>
        <fullName evidence="2">tRNA (Adenine-N(1)-)-methyltransferase catalytic subunit TRMT61A</fullName>
    </submittedName>
</protein>
<sequence>MELLTTSDTKSSSYWLTWRVLVCSVIVFTPIVISLIIIFKYEGLKQVKRDGKESHEDLSCDELYDDDVWKPCLQEIHPSWLLGFRVIAFCLALTTIVSKSIASGAHVFYYYTQWTFTLVAIYFGFGMLLSIYGCYRHYKMSSCGFNVQHLGIDAEQGYYTPLTNRKDKNVLRKALNPQEKCNLSQAAGISSYLFQVIFQTNAGAVMLTDLIYWCLIFPFLTIEDYTLNFMTVKLHTLNVILLLGDTALNSLWFPWFRISYFVLWTGAFVIFHWILHACVSIW</sequence>
<dbReference type="AlphaFoldDB" id="A0A6A2WZN6"/>
<proteinExistence type="predicted"/>
<gene>
    <name evidence="2" type="ORF">F3Y22_tig00113726pilonHSYRG00012</name>
</gene>